<evidence type="ECO:0000313" key="2">
    <source>
        <dbReference type="EMBL" id="PAV14856.1"/>
    </source>
</evidence>
<organism evidence="2 3">
    <name type="scientific">Pyrrhoderma noxium</name>
    <dbReference type="NCBI Taxonomy" id="2282107"/>
    <lineage>
        <taxon>Eukaryota</taxon>
        <taxon>Fungi</taxon>
        <taxon>Dikarya</taxon>
        <taxon>Basidiomycota</taxon>
        <taxon>Agaricomycotina</taxon>
        <taxon>Agaricomycetes</taxon>
        <taxon>Hymenochaetales</taxon>
        <taxon>Hymenochaetaceae</taxon>
        <taxon>Pyrrhoderma</taxon>
    </lineage>
</organism>
<accession>A0A286U5I7</accession>
<dbReference type="Proteomes" id="UP000217199">
    <property type="component" value="Unassembled WGS sequence"/>
</dbReference>
<comment type="caution">
    <text evidence="2">The sequence shown here is derived from an EMBL/GenBank/DDBJ whole genome shotgun (WGS) entry which is preliminary data.</text>
</comment>
<sequence>MSVGSRRSHSFASTISAFSDASNLGLISNSDTSSHGSKSNAIGSRVVGKMKALIRRSSQQYEHGTSSAVSSTSPRISQIILARPTQKQDLKATGGVRYPKIEERLKEIDKEIDWRKEDIDELKKEIRRNGRKNKSIDSNKERTEAVASLGREEIVEEELVKPNKEINRELIIKLKKKQQEMEDPKKEKALLKTLLKSLDKRPSKNFASRKDELRTKYQKTADSYRLEDYIKHQKDYRRAYHSAYLHEYKKGKAIAMYLYYMLS</sequence>
<dbReference type="EMBL" id="NBII01000011">
    <property type="protein sequence ID" value="PAV14856.1"/>
    <property type="molecule type" value="Genomic_DNA"/>
</dbReference>
<feature type="region of interest" description="Disordered" evidence="1">
    <location>
        <begin position="56"/>
        <end position="75"/>
    </location>
</feature>
<name>A0A286U5I7_9AGAM</name>
<keyword evidence="3" id="KW-1185">Reference proteome</keyword>
<proteinExistence type="predicted"/>
<evidence type="ECO:0000313" key="3">
    <source>
        <dbReference type="Proteomes" id="UP000217199"/>
    </source>
</evidence>
<evidence type="ECO:0000256" key="1">
    <source>
        <dbReference type="SAM" id="MobiDB-lite"/>
    </source>
</evidence>
<dbReference type="AlphaFoldDB" id="A0A286U5I7"/>
<gene>
    <name evidence="2" type="ORF">PNOK_0940900</name>
</gene>
<protein>
    <submittedName>
        <fullName evidence="2">Uncharacterized protein</fullName>
    </submittedName>
</protein>
<reference evidence="2 3" key="1">
    <citation type="journal article" date="2017" name="Mol. Ecol.">
        <title>Comparative and population genomic landscape of Phellinus noxius: A hypervariable fungus causing root rot in trees.</title>
        <authorList>
            <person name="Chung C.L."/>
            <person name="Lee T.J."/>
            <person name="Akiba M."/>
            <person name="Lee H.H."/>
            <person name="Kuo T.H."/>
            <person name="Liu D."/>
            <person name="Ke H.M."/>
            <person name="Yokoi T."/>
            <person name="Roa M.B."/>
            <person name="Lu M.J."/>
            <person name="Chang Y.Y."/>
            <person name="Ann P.J."/>
            <person name="Tsai J.N."/>
            <person name="Chen C.Y."/>
            <person name="Tzean S.S."/>
            <person name="Ota Y."/>
            <person name="Hattori T."/>
            <person name="Sahashi N."/>
            <person name="Liou R.F."/>
            <person name="Kikuchi T."/>
            <person name="Tsai I.J."/>
        </authorList>
    </citation>
    <scope>NUCLEOTIDE SEQUENCE [LARGE SCALE GENOMIC DNA]</scope>
    <source>
        <strain evidence="2 3">FFPRI411160</strain>
    </source>
</reference>
<dbReference type="InParanoid" id="A0A286U5I7"/>